<evidence type="ECO:0000256" key="1">
    <source>
        <dbReference type="ARBA" id="ARBA00001946"/>
    </source>
</evidence>
<evidence type="ECO:0000256" key="12">
    <source>
        <dbReference type="SAM" id="MobiDB-lite"/>
    </source>
</evidence>
<keyword evidence="4" id="KW-0433">Leucine-rich repeat</keyword>
<dbReference type="InterPro" id="IPR027417">
    <property type="entry name" value="P-loop_NTPase"/>
</dbReference>
<dbReference type="PANTHER" id="PTHR48051">
    <property type="match status" value="1"/>
</dbReference>
<dbReference type="SMART" id="SM00369">
    <property type="entry name" value="LRR_TYP"/>
    <property type="match status" value="7"/>
</dbReference>
<evidence type="ECO:0000256" key="7">
    <source>
        <dbReference type="ARBA" id="ARBA00022741"/>
    </source>
</evidence>
<evidence type="ECO:0000256" key="8">
    <source>
        <dbReference type="ARBA" id="ARBA00022777"/>
    </source>
</evidence>
<dbReference type="SMART" id="SM00364">
    <property type="entry name" value="LRR_BAC"/>
    <property type="match status" value="7"/>
</dbReference>
<evidence type="ECO:0000256" key="6">
    <source>
        <dbReference type="ARBA" id="ARBA00022737"/>
    </source>
</evidence>
<dbReference type="InterPro" id="IPR050216">
    <property type="entry name" value="LRR_domain-containing"/>
</dbReference>
<dbReference type="Pfam" id="PF00560">
    <property type="entry name" value="LRR_1"/>
    <property type="match status" value="1"/>
</dbReference>
<dbReference type="InterPro" id="IPR011009">
    <property type="entry name" value="Kinase-like_dom_sf"/>
</dbReference>
<dbReference type="SUPFAM" id="SSF52540">
    <property type="entry name" value="P-loop containing nucleoside triphosphate hydrolases"/>
    <property type="match status" value="1"/>
</dbReference>
<evidence type="ECO:0000256" key="10">
    <source>
        <dbReference type="ARBA" id="ARBA00047899"/>
    </source>
</evidence>
<dbReference type="Pfam" id="PF12799">
    <property type="entry name" value="LRR_4"/>
    <property type="match status" value="1"/>
</dbReference>
<dbReference type="SUPFAM" id="SSF56112">
    <property type="entry name" value="Protein kinase-like (PK-like)"/>
    <property type="match status" value="1"/>
</dbReference>
<dbReference type="Gene3D" id="1.25.40.20">
    <property type="entry name" value="Ankyrin repeat-containing domain"/>
    <property type="match status" value="1"/>
</dbReference>
<dbReference type="InterPro" id="IPR025875">
    <property type="entry name" value="Leu-rich_rpt_4"/>
</dbReference>
<dbReference type="InterPro" id="IPR002110">
    <property type="entry name" value="Ankyrin_rpt"/>
</dbReference>
<dbReference type="SMART" id="SM00248">
    <property type="entry name" value="ANK"/>
    <property type="match status" value="5"/>
</dbReference>
<dbReference type="Pfam" id="PF16095">
    <property type="entry name" value="COR-A"/>
    <property type="match status" value="1"/>
</dbReference>
<dbReference type="PROSITE" id="PS51424">
    <property type="entry name" value="ROC"/>
    <property type="match status" value="1"/>
</dbReference>
<evidence type="ECO:0000313" key="16">
    <source>
        <dbReference type="Proteomes" id="UP001651158"/>
    </source>
</evidence>
<name>A0ABR4QBI8_9CEST</name>
<dbReference type="PANTHER" id="PTHR48051:SF1">
    <property type="entry name" value="RAS SUPPRESSOR PROTEIN 1"/>
    <property type="match status" value="1"/>
</dbReference>
<dbReference type="PROSITE" id="PS00108">
    <property type="entry name" value="PROTEIN_KINASE_ST"/>
    <property type="match status" value="1"/>
</dbReference>
<keyword evidence="5" id="KW-0808">Transferase</keyword>
<comment type="catalytic activity">
    <reaction evidence="10">
        <text>L-threonyl-[protein] + ATP = O-phospho-L-threonyl-[protein] + ADP + H(+)</text>
        <dbReference type="Rhea" id="RHEA:46608"/>
        <dbReference type="Rhea" id="RHEA-COMP:11060"/>
        <dbReference type="Rhea" id="RHEA-COMP:11605"/>
        <dbReference type="ChEBI" id="CHEBI:15378"/>
        <dbReference type="ChEBI" id="CHEBI:30013"/>
        <dbReference type="ChEBI" id="CHEBI:30616"/>
        <dbReference type="ChEBI" id="CHEBI:61977"/>
        <dbReference type="ChEBI" id="CHEBI:456216"/>
        <dbReference type="EC" id="2.7.11.1"/>
    </reaction>
</comment>
<evidence type="ECO:0000259" key="13">
    <source>
        <dbReference type="PROSITE" id="PS50011"/>
    </source>
</evidence>
<dbReference type="InterPro" id="IPR001611">
    <property type="entry name" value="Leu-rich_rpt"/>
</dbReference>
<evidence type="ECO:0000256" key="9">
    <source>
        <dbReference type="ARBA" id="ARBA00022840"/>
    </source>
</evidence>
<feature type="compositionally biased region" description="Low complexity" evidence="12">
    <location>
        <begin position="1670"/>
        <end position="1680"/>
    </location>
</feature>
<feature type="domain" description="Protein kinase" evidence="13">
    <location>
        <begin position="2116"/>
        <end position="2582"/>
    </location>
</feature>
<dbReference type="InterPro" id="IPR020859">
    <property type="entry name" value="ROC"/>
</dbReference>
<comment type="catalytic activity">
    <reaction evidence="11">
        <text>L-seryl-[protein] + ATP = O-phospho-L-seryl-[protein] + ADP + H(+)</text>
        <dbReference type="Rhea" id="RHEA:17989"/>
        <dbReference type="Rhea" id="RHEA-COMP:9863"/>
        <dbReference type="Rhea" id="RHEA-COMP:11604"/>
        <dbReference type="ChEBI" id="CHEBI:15378"/>
        <dbReference type="ChEBI" id="CHEBI:29999"/>
        <dbReference type="ChEBI" id="CHEBI:30616"/>
        <dbReference type="ChEBI" id="CHEBI:83421"/>
        <dbReference type="ChEBI" id="CHEBI:456216"/>
        <dbReference type="EC" id="2.7.11.1"/>
    </reaction>
</comment>
<dbReference type="Gene3D" id="3.30.70.1390">
    <property type="entry name" value="ROC domain from the Parkinson's disease-associated leucine-rich repeat kinase 2"/>
    <property type="match status" value="1"/>
</dbReference>
<proteinExistence type="predicted"/>
<dbReference type="InterPro" id="IPR000719">
    <property type="entry name" value="Prot_kinase_dom"/>
</dbReference>
<keyword evidence="8" id="KW-0418">Kinase</keyword>
<evidence type="ECO:0000313" key="15">
    <source>
        <dbReference type="EMBL" id="KAL5106948.1"/>
    </source>
</evidence>
<protein>
    <recommendedName>
        <fullName evidence="2">non-specific serine/threonine protein kinase</fullName>
        <ecNumber evidence="2">2.7.11.1</ecNumber>
    </recommendedName>
</protein>
<feature type="region of interest" description="Disordered" evidence="12">
    <location>
        <begin position="1838"/>
        <end position="1859"/>
    </location>
</feature>
<dbReference type="Gene3D" id="1.10.510.10">
    <property type="entry name" value="Transferase(Phosphotransferase) domain 1"/>
    <property type="match status" value="1"/>
</dbReference>
<dbReference type="Pfam" id="PF00069">
    <property type="entry name" value="Pkinase"/>
    <property type="match status" value="1"/>
</dbReference>
<organism evidence="15 16">
    <name type="scientific">Taenia crassiceps</name>
    <dbReference type="NCBI Taxonomy" id="6207"/>
    <lineage>
        <taxon>Eukaryota</taxon>
        <taxon>Metazoa</taxon>
        <taxon>Spiralia</taxon>
        <taxon>Lophotrochozoa</taxon>
        <taxon>Platyhelminthes</taxon>
        <taxon>Cestoda</taxon>
        <taxon>Eucestoda</taxon>
        <taxon>Cyclophyllidea</taxon>
        <taxon>Taeniidae</taxon>
        <taxon>Taenia</taxon>
    </lineage>
</organism>
<evidence type="ECO:0000256" key="3">
    <source>
        <dbReference type="ARBA" id="ARBA00022527"/>
    </source>
</evidence>
<keyword evidence="7" id="KW-0547">Nucleotide-binding</keyword>
<gene>
    <name evidence="15" type="ORF">TcWFU_006710</name>
</gene>
<dbReference type="InterPro" id="IPR032171">
    <property type="entry name" value="COR-A"/>
</dbReference>
<comment type="caution">
    <text evidence="15">The sequence shown here is derived from an EMBL/GenBank/DDBJ whole genome shotgun (WGS) entry which is preliminary data.</text>
</comment>
<dbReference type="SUPFAM" id="SSF48403">
    <property type="entry name" value="Ankyrin repeat"/>
    <property type="match status" value="1"/>
</dbReference>
<reference evidence="15 16" key="1">
    <citation type="journal article" date="2022" name="Front. Cell. Infect. Microbiol.">
        <title>The Genomes of Two Strains of Taenia crassiceps the Animal Model for the Study of Human Cysticercosis.</title>
        <authorList>
            <person name="Bobes R.J."/>
            <person name="Estrada K."/>
            <person name="Rios-Valencia D.G."/>
            <person name="Calderon-Gallegos A."/>
            <person name="de la Torre P."/>
            <person name="Carrero J.C."/>
            <person name="Sanchez-Flores A."/>
            <person name="Laclette J.P."/>
        </authorList>
    </citation>
    <scope>NUCLEOTIDE SEQUENCE [LARGE SCALE GENOMIC DNA]</scope>
    <source>
        <strain evidence="15">WFUcys</strain>
    </source>
</reference>
<dbReference type="PROSITE" id="PS50011">
    <property type="entry name" value="PROTEIN_KINASE_DOM"/>
    <property type="match status" value="1"/>
</dbReference>
<dbReference type="InterPro" id="IPR008271">
    <property type="entry name" value="Ser/Thr_kinase_AS"/>
</dbReference>
<keyword evidence="16" id="KW-1185">Reference proteome</keyword>
<dbReference type="Gene3D" id="3.80.10.10">
    <property type="entry name" value="Ribonuclease Inhibitor"/>
    <property type="match status" value="2"/>
</dbReference>
<evidence type="ECO:0000256" key="2">
    <source>
        <dbReference type="ARBA" id="ARBA00012513"/>
    </source>
</evidence>
<dbReference type="InterPro" id="IPR032675">
    <property type="entry name" value="LRR_dom_sf"/>
</dbReference>
<feature type="compositionally biased region" description="Basic and acidic residues" evidence="12">
    <location>
        <begin position="1849"/>
        <end position="1858"/>
    </location>
</feature>
<dbReference type="SUPFAM" id="SSF101898">
    <property type="entry name" value="NHL repeat"/>
    <property type="match status" value="1"/>
</dbReference>
<feature type="compositionally biased region" description="Basic and acidic residues" evidence="12">
    <location>
        <begin position="2192"/>
        <end position="2204"/>
    </location>
</feature>
<dbReference type="PROSITE" id="PS51450">
    <property type="entry name" value="LRR"/>
    <property type="match status" value="1"/>
</dbReference>
<feature type="domain" description="Roc" evidence="14">
    <location>
        <begin position="1142"/>
        <end position="1362"/>
    </location>
</feature>
<dbReference type="EC" id="2.7.11.1" evidence="2"/>
<evidence type="ECO:0000256" key="11">
    <source>
        <dbReference type="ARBA" id="ARBA00048679"/>
    </source>
</evidence>
<dbReference type="InterPro" id="IPR003591">
    <property type="entry name" value="Leu-rich_rpt_typical-subtyp"/>
</dbReference>
<comment type="cofactor">
    <cofactor evidence="1">
        <name>Mg(2+)</name>
        <dbReference type="ChEBI" id="CHEBI:18420"/>
    </cofactor>
</comment>
<keyword evidence="9" id="KW-0067">ATP-binding</keyword>
<evidence type="ECO:0000256" key="5">
    <source>
        <dbReference type="ARBA" id="ARBA00022679"/>
    </source>
</evidence>
<dbReference type="Gene3D" id="3.40.50.300">
    <property type="entry name" value="P-loop containing nucleotide triphosphate hydrolases"/>
    <property type="match status" value="1"/>
</dbReference>
<dbReference type="Proteomes" id="UP001651158">
    <property type="component" value="Unassembled WGS sequence"/>
</dbReference>
<dbReference type="InterPro" id="IPR036770">
    <property type="entry name" value="Ankyrin_rpt-contain_sf"/>
</dbReference>
<keyword evidence="6" id="KW-0677">Repeat</keyword>
<dbReference type="SMART" id="SM00220">
    <property type="entry name" value="S_TKc"/>
    <property type="match status" value="1"/>
</dbReference>
<dbReference type="EMBL" id="JAKROA010000005">
    <property type="protein sequence ID" value="KAL5106948.1"/>
    <property type="molecule type" value="Genomic_DNA"/>
</dbReference>
<dbReference type="SUPFAM" id="SSF52058">
    <property type="entry name" value="L domain-like"/>
    <property type="match status" value="1"/>
</dbReference>
<accession>A0ABR4QBI8</accession>
<sequence length="3101" mass="338079">MCVPILHRAIHARDLRACDILLSAGVLALCCAKQCPSSCHDTLDIFFGSTSKSDSAIFDIACLLISSWKLDETSVSGDANALQNILELFATSTCTYRSYTDLCLRLDSLELAELRDFTFLSMDTDSILVRSRAHAGSSQRQNVSSTRNFFNMIAEGAGKALNAFFTVGEQVRGVGGESAIFEIDLLARRTRNVAAQLTQRFLNLMLIKAIEKSDFAIINVLLDFGFRLQAVPRPSSHRHGSAIPAIGTAVQRMEEKRANPMEWRIGSPNGESWLGAALRTNEDTPLLAVIRKNLLAGDVFSRLIKEGSHLLMLPSAGGILPVHLMAALGRYEMLSALLASNNASLDIVEDCGLSAFLISSFYGHVDCVRAILEYPSIENEDEEEEVAEVEASSVMTSSASASLKSLSPVDALRCVNLQWHFWKGGANSFVLPTQHNNNGRGGGGSEYFIDASFNALHIAIMTGNAELVECLLAYVKEAPEDYADWLADAAVSTIHYHNDASMMKSDSLPDDAQPLANQAHASLLCSSSGLACCLENVNIEGPSLATEMLRLLSTVQSRKGSVGNGLLHYLLDSQRYNMVGGLLFQQQYRTNKTVIDWSNRLLCQHLNAEARDPDVFSTLLTDWLSWSPLEALTKLNLANNAITGLPMCLLTQLPQLQDLDLSRNGISTLPDLTSMVSLSTMNAIFAPSLTRLDLSNNALITLPPWIFGVVVGADGGGGTPRARERLASAGSGVAKPNSGGLGRVTFAPRLSILRVCGNRLRSVPRQMWLARQLQCLDLSANSLTELPRASIEEVLSATVLRSESPLDSGVNRARDLSCLPHLPNSVQSITMLKSTKDAGIPSSASAVITIDVTGTGVHRNRGLLHLWLRGNRLPRLPLAEPTPTRQMGDEKGPQGAVGLVHLAPALTSLDVSGNRLAGPFPPPALFPPNLIHLDLSNNRISIVAGGRDGIGAGGGLEAAEEHKASGISDGQLKHLFHLNLRGNCISVFNPVSAHSSESGGEASLWFPELASLDLSENTDLISLGSAVCRIEKLSSLELDGCTSLFELPPDLWRLSKLKSLTLFNTPAYERLVQEIRSGDNSGVRKSSRYAVNNQRRRVGKSSLLSTLTDGVTVGTANATTSPTMPILNTKTVLDYLKLLPRSSRPYNKVRLMVIGSREVGKTSLIKTLLRFEGQDVQTVENSTLTSSVTLTPFHITRQCPTDRARNEWVETVNFTVWDFHSPSESTHSSSPIAAMAEEVESVMSAVQQFSMSRSTVYVVVWNVMDAPDALHGVARHLVAIQTRAPNAPVLVVGTHADAATSSEASDLAERCFIRCTDPASMGLSQQIVGHFLVNSRYNCTDTSSREAFYHLATAIHHAANYLRPPFRKPIVGAKFGPGRQRLLSFPVPLVYHELEEVTRDLANDLHRVGIPPIVSLDDYVAEVNCRLQTSGGLDSPEEVRSALTFLHEIGHLLYFTNLTRAVVLDPIWLCDLLVRLLITPNAAPTRAGVLKLSRLKDLLIVPMGSTGTSFMDVDHLMHRFQHLEVSFALTYLVGLLAKFELAAPLDSQHLLVPALLPLRNLPNIAASNRQIRITPLNSVTDNETDGEMELEGLLRDSDPLNCSVFTLPRGKKWATSVPPSRPVQVKDLQDQLSQSSESAAISRRSNILSKFAAWQNNLVPRGLRLNKPKTSTSNTTSTASFFQRSDRMHRPTSRGGWLSTPVELPTPQWRLRAAQRPNEVLRVYALAYVPAGFWTRIITRLLTDTDLNSVCGHLYNLATIPSELRSSLLCLEVPSSTGESGSSVESLQCGWSLSRRGIQLTLAGGAVPIFTLEQVGNRVSLATATLKETEIAVEANEKTGLNDLNESEENNKTGDEKSALGGLDEVDYKSWHLRLLRFSTGFSEAYRERLHGVEVSAGDMKTDEIIVEPFDEFSKYCLIQLHMPSFSIFWPEYREMTNEKENSTKSWTLEPDRRILTQILTKIVHHIDCLLLDWYPDLGTRFNQSNSGEYLVHRVIPCTDCVRPSHLENAEIREIVSTLDNVLNTELSTKSDCGADSPECGEKPHVVYGVLVEEMVHWLLTPARKHHNVGIDGSNESLPCPIHSNLSEGHTHYGISAPDLLFMDVREDMRVAGNRVMLERFLGRGAFGSVFAGSAFFPGSLSSSVSASTDCMLDLVKVPVGVKICSPINPEQVDIRLSDWQPYTEEEGQGTEPKEKDSEADAGTKAKHTALDTHQQSHPNYMGPADLRVALALYKQERRRWSFQPVESCYTAYQELRSELAVLMRVCDDGASISGITTGGGFNTLRELPSRPQSSFRSLRRSIARRSARSHTRPRLFSAASGAPPVMVGHHLLTCIGVVSPRPLSLLLPLAPQGSLSDWMEEMKKIYVADSIYPVHQHTLTKVVHQIATALAYLHRVRIVYRDLKPDNLLVWQMPPPLTTNTARAPKERRGCTMTASTPVGNFEGVGGCGSGTVRVVLGDFGVSRWRASLDGCRGYVGTPGFMAPEVLASHGEETYSHKVDIYALGILMASIAKFQLPYHGFTNLRFQLTQHILSGGRPSIPTDIKSHCPAAYLDLMSLCWSHEPQLRPEASSIVNVTQCPLPPPAPSSLSEVSGRQCWRQARLPMTVDTGFEAIHNVLLVDAVEMVTCTVIDLQGRVWIGGYSVQPEPDPEVSGDAFFDSTAPDRIGRLVVVLETPNPTCGLACSWTFRQGENHSQHNCHLQSHSPLPMNFYDGGYPVALAVDGLGHLWCADSVGRLMVFSISSLSLLACMSLAKAPLSSMEGDCIWILCVGSCSVILGLSTGWICSACLNDVASVGSATTSPSISITWSFNSLRQSRQVRQLSSSKLYLCGVRVAEGLLWLGGTSSTITELQRVDKSGTWRQTATWRASIAASVGGTSLTAMSKATQKSHNCGRLCDQSPAVTCITSNWDGKEGSALDRAWACTYPDCEIVCWSVRTRTPLQSVKLDSGGENLHLYDSTSSTSSCDITSSIGSVERLLWTPENGLLAGTSRGTLLRIRWPLLNNAIGDDDSDAGDVFCGATATASSPITAQALRLHRGPAEAYFSLLSASRSLGRGFVHPLRQCLAECCPDGSSTAAINANAYFLVSFFVDDGVCDVGE</sequence>
<evidence type="ECO:0000259" key="14">
    <source>
        <dbReference type="PROSITE" id="PS51424"/>
    </source>
</evidence>
<keyword evidence="3" id="KW-0723">Serine/threonine-protein kinase</keyword>
<evidence type="ECO:0000256" key="4">
    <source>
        <dbReference type="ARBA" id="ARBA00022614"/>
    </source>
</evidence>
<feature type="region of interest" description="Disordered" evidence="12">
    <location>
        <begin position="2176"/>
        <end position="2222"/>
    </location>
</feature>
<feature type="region of interest" description="Disordered" evidence="12">
    <location>
        <begin position="1664"/>
        <end position="1699"/>
    </location>
</feature>